<keyword evidence="3" id="KW-1185">Reference proteome</keyword>
<dbReference type="RefSeq" id="WP_244674868.1">
    <property type="nucleotide sequence ID" value="NZ_CP095046.1"/>
</dbReference>
<dbReference type="EMBL" id="CP095046">
    <property type="protein sequence ID" value="UOQ71461.1"/>
    <property type="molecule type" value="Genomic_DNA"/>
</dbReference>
<dbReference type="KEGG" id="hcu:MUN79_23030"/>
<accession>A0A8T9Q4V4</accession>
<feature type="compositionally biased region" description="Low complexity" evidence="1">
    <location>
        <begin position="1"/>
        <end position="23"/>
    </location>
</feature>
<proteinExistence type="predicted"/>
<evidence type="ECO:0000256" key="1">
    <source>
        <dbReference type="SAM" id="MobiDB-lite"/>
    </source>
</evidence>
<dbReference type="AlphaFoldDB" id="A0A8T9Q4V4"/>
<name>A0A8T9Q4V4_9BACT</name>
<evidence type="ECO:0000313" key="3">
    <source>
        <dbReference type="Proteomes" id="UP000831796"/>
    </source>
</evidence>
<feature type="compositionally biased region" description="Pro residues" evidence="1">
    <location>
        <begin position="31"/>
        <end position="40"/>
    </location>
</feature>
<reference evidence="2" key="1">
    <citation type="submission" date="2022-04" db="EMBL/GenBank/DDBJ databases">
        <title>Hymenobacter sp. isolated from the air.</title>
        <authorList>
            <person name="Won M."/>
            <person name="Lee C.-M."/>
            <person name="Woen H.-Y."/>
            <person name="Kwon S.-W."/>
        </authorList>
    </citation>
    <scope>NUCLEOTIDE SEQUENCE</scope>
    <source>
        <strain evidence="2">5116S-3</strain>
    </source>
</reference>
<protein>
    <submittedName>
        <fullName evidence="2">Uncharacterized protein</fullName>
    </submittedName>
</protein>
<sequence length="117" mass="11904">MPAPGPGAARPGREAGAAGPRRGPLGGGPAGPAPPDPDAPAPQEAPATPAKQALAAALEQAADPADPTFALDHARWLRGWLHRRARPLTAQEATRLHRLRAQAAGLLAEAEALATFL</sequence>
<dbReference type="Proteomes" id="UP000831796">
    <property type="component" value="Chromosome"/>
</dbReference>
<feature type="compositionally biased region" description="Low complexity" evidence="1">
    <location>
        <begin position="41"/>
        <end position="66"/>
    </location>
</feature>
<feature type="region of interest" description="Disordered" evidence="1">
    <location>
        <begin position="1"/>
        <end position="66"/>
    </location>
</feature>
<organism evidence="2 3">
    <name type="scientific">Hymenobacter cellulosilyticus</name>
    <dbReference type="NCBI Taxonomy" id="2932248"/>
    <lineage>
        <taxon>Bacteria</taxon>
        <taxon>Pseudomonadati</taxon>
        <taxon>Bacteroidota</taxon>
        <taxon>Cytophagia</taxon>
        <taxon>Cytophagales</taxon>
        <taxon>Hymenobacteraceae</taxon>
        <taxon>Hymenobacter</taxon>
    </lineage>
</organism>
<evidence type="ECO:0000313" key="2">
    <source>
        <dbReference type="EMBL" id="UOQ71461.1"/>
    </source>
</evidence>
<gene>
    <name evidence="2" type="ORF">MUN79_23030</name>
</gene>